<evidence type="ECO:0008006" key="5">
    <source>
        <dbReference type="Google" id="ProtNLM"/>
    </source>
</evidence>
<keyword evidence="2" id="KW-1133">Transmembrane helix</keyword>
<feature type="transmembrane region" description="Helical" evidence="2">
    <location>
        <begin position="22"/>
        <end position="40"/>
    </location>
</feature>
<evidence type="ECO:0000313" key="3">
    <source>
        <dbReference type="EMBL" id="KAK1848777.1"/>
    </source>
</evidence>
<keyword evidence="4" id="KW-1185">Reference proteome</keyword>
<evidence type="ECO:0000256" key="1">
    <source>
        <dbReference type="SAM" id="MobiDB-lite"/>
    </source>
</evidence>
<dbReference type="Proteomes" id="UP001243330">
    <property type="component" value="Unassembled WGS sequence"/>
</dbReference>
<evidence type="ECO:0000256" key="2">
    <source>
        <dbReference type="SAM" id="Phobius"/>
    </source>
</evidence>
<protein>
    <recommendedName>
        <fullName evidence="5">Transmembrane protein</fullName>
    </recommendedName>
</protein>
<reference evidence="3" key="1">
    <citation type="submission" date="2023-01" db="EMBL/GenBank/DDBJ databases">
        <title>Colletotrichum chrysophilum M932 genome sequence.</title>
        <authorList>
            <person name="Baroncelli R."/>
        </authorList>
    </citation>
    <scope>NUCLEOTIDE SEQUENCE</scope>
    <source>
        <strain evidence="3">M932</strain>
    </source>
</reference>
<feature type="region of interest" description="Disordered" evidence="1">
    <location>
        <begin position="84"/>
        <end position="108"/>
    </location>
</feature>
<keyword evidence="2" id="KW-0472">Membrane</keyword>
<gene>
    <name evidence="3" type="ORF">CCHR01_08616</name>
</gene>
<evidence type="ECO:0000313" key="4">
    <source>
        <dbReference type="Proteomes" id="UP001243330"/>
    </source>
</evidence>
<proteinExistence type="predicted"/>
<dbReference type="AlphaFoldDB" id="A0AAD9EII2"/>
<comment type="caution">
    <text evidence="3">The sequence shown here is derived from an EMBL/GenBank/DDBJ whole genome shotgun (WGS) entry which is preliminary data.</text>
</comment>
<keyword evidence="2" id="KW-0812">Transmembrane</keyword>
<dbReference type="EMBL" id="JAQOWY010000162">
    <property type="protein sequence ID" value="KAK1848777.1"/>
    <property type="molecule type" value="Genomic_DNA"/>
</dbReference>
<name>A0AAD9EII2_9PEZI</name>
<organism evidence="3 4">
    <name type="scientific">Colletotrichum chrysophilum</name>
    <dbReference type="NCBI Taxonomy" id="1836956"/>
    <lineage>
        <taxon>Eukaryota</taxon>
        <taxon>Fungi</taxon>
        <taxon>Dikarya</taxon>
        <taxon>Ascomycota</taxon>
        <taxon>Pezizomycotina</taxon>
        <taxon>Sordariomycetes</taxon>
        <taxon>Hypocreomycetidae</taxon>
        <taxon>Glomerellales</taxon>
        <taxon>Glomerellaceae</taxon>
        <taxon>Colletotrichum</taxon>
        <taxon>Colletotrichum gloeosporioides species complex</taxon>
    </lineage>
</organism>
<sequence length="171" mass="19435">MAYEGDQQQHLGKAIWRSLSEFGGFFFFFLLLHLLTFPFFSNHGRHYSISCFVFLESPAFSPGGTNDAFFFLFYEGAEAGTGRGTERKRRRIPKKESRTADDIPHGRTKIGTRGGVAETLFWVSVYFKLVESSGKQLSLIMTHNIKREGAGDWLRRGEGRYFGFFVPLGAL</sequence>
<feature type="compositionally biased region" description="Basic and acidic residues" evidence="1">
    <location>
        <begin position="94"/>
        <end position="105"/>
    </location>
</feature>
<accession>A0AAD9EII2</accession>